<feature type="binding site" evidence="4">
    <location>
        <begin position="8"/>
        <end position="9"/>
    </location>
    <ligand>
        <name>D-ribulose 5-phosphate</name>
        <dbReference type="ChEBI" id="CHEBI:58121"/>
    </ligand>
</feature>
<dbReference type="NCBIfam" id="TIGR00689">
    <property type="entry name" value="rpiB_lacA_lacB"/>
    <property type="match status" value="1"/>
</dbReference>
<feature type="active site" description="Proton acceptor" evidence="3">
    <location>
        <position position="65"/>
    </location>
</feature>
<dbReference type="PIRSF" id="PIRSF005384">
    <property type="entry name" value="RpiB_LacA_B"/>
    <property type="match status" value="1"/>
</dbReference>
<feature type="binding site" evidence="4">
    <location>
        <position position="99"/>
    </location>
    <ligand>
        <name>D-ribulose 5-phosphate</name>
        <dbReference type="ChEBI" id="CHEBI:58121"/>
    </ligand>
</feature>
<organism evidence="5">
    <name type="scientific">uncultured spirochete</name>
    <dbReference type="NCBI Taxonomy" id="156406"/>
    <lineage>
        <taxon>Bacteria</taxon>
        <taxon>Pseudomonadati</taxon>
        <taxon>Spirochaetota</taxon>
        <taxon>Spirochaetia</taxon>
        <taxon>Spirochaetales</taxon>
        <taxon>environmental samples</taxon>
    </lineage>
</organism>
<dbReference type="NCBIfam" id="NF004051">
    <property type="entry name" value="PRK05571.1"/>
    <property type="match status" value="1"/>
</dbReference>
<comment type="similarity">
    <text evidence="1">Belongs to the LacAB/RpiB family.</text>
</comment>
<keyword evidence="2 5" id="KW-0413">Isomerase</keyword>
<evidence type="ECO:0000256" key="2">
    <source>
        <dbReference type="ARBA" id="ARBA00023235"/>
    </source>
</evidence>
<dbReference type="PANTHER" id="PTHR30345:SF0">
    <property type="entry name" value="DNA DAMAGE-REPAIR_TOLERATION PROTEIN DRT102"/>
    <property type="match status" value="1"/>
</dbReference>
<dbReference type="InterPro" id="IPR004785">
    <property type="entry name" value="RpiB"/>
</dbReference>
<dbReference type="Gene3D" id="3.40.1400.10">
    <property type="entry name" value="Sugar-phosphate isomerase, RpiB/LacA/LacB"/>
    <property type="match status" value="1"/>
</dbReference>
<reference evidence="5" key="1">
    <citation type="submission" date="2017-02" db="EMBL/GenBank/DDBJ databases">
        <authorList>
            <person name="Regsiter A."/>
            <person name="William W."/>
        </authorList>
    </citation>
    <scope>NUCLEOTIDE SEQUENCE</scope>
    <source>
        <strain evidence="5">BdmA 4</strain>
    </source>
</reference>
<proteinExistence type="inferred from homology"/>
<dbReference type="Pfam" id="PF02502">
    <property type="entry name" value="LacAB_rpiB"/>
    <property type="match status" value="1"/>
</dbReference>
<evidence type="ECO:0000256" key="1">
    <source>
        <dbReference type="ARBA" id="ARBA00008754"/>
    </source>
</evidence>
<evidence type="ECO:0000256" key="4">
    <source>
        <dbReference type="PIRSR" id="PIRSR005384-2"/>
    </source>
</evidence>
<feature type="binding site" evidence="4">
    <location>
        <position position="136"/>
    </location>
    <ligand>
        <name>D-ribulose 5-phosphate</name>
        <dbReference type="ChEBI" id="CHEBI:58121"/>
    </ligand>
</feature>
<feature type="binding site" evidence="4">
    <location>
        <position position="132"/>
    </location>
    <ligand>
        <name>D-ribulose 5-phosphate</name>
        <dbReference type="ChEBI" id="CHEBI:58121"/>
    </ligand>
</feature>
<dbReference type="PANTHER" id="PTHR30345">
    <property type="entry name" value="RIBOSE-5-PHOSPHATE ISOMERASE B"/>
    <property type="match status" value="1"/>
</dbReference>
<feature type="binding site" evidence="4">
    <location>
        <begin position="66"/>
        <end position="70"/>
    </location>
    <ligand>
        <name>D-ribulose 5-phosphate</name>
        <dbReference type="ChEBI" id="CHEBI:58121"/>
    </ligand>
</feature>
<dbReference type="NCBIfam" id="TIGR01120">
    <property type="entry name" value="rpiB"/>
    <property type="match status" value="1"/>
</dbReference>
<evidence type="ECO:0000313" key="5">
    <source>
        <dbReference type="EMBL" id="SLM17469.1"/>
    </source>
</evidence>
<dbReference type="AlphaFoldDB" id="A0A3P3XN86"/>
<protein>
    <submittedName>
        <fullName evidence="5">Putative sugar phosphate isomerase YwlF</fullName>
        <ecNumber evidence="5">5.3.1.-</ecNumber>
    </submittedName>
</protein>
<feature type="active site" description="Proton donor" evidence="3">
    <location>
        <position position="98"/>
    </location>
</feature>
<feature type="binding site" evidence="4">
    <location>
        <position position="109"/>
    </location>
    <ligand>
        <name>D-ribulose 5-phosphate</name>
        <dbReference type="ChEBI" id="CHEBI:58121"/>
    </ligand>
</feature>
<evidence type="ECO:0000256" key="3">
    <source>
        <dbReference type="PIRSR" id="PIRSR005384-1"/>
    </source>
</evidence>
<dbReference type="InterPro" id="IPR036569">
    <property type="entry name" value="RpiB_LacA_LacB_sf"/>
</dbReference>
<dbReference type="EMBL" id="FWDO01000004">
    <property type="protein sequence ID" value="SLM17469.1"/>
    <property type="molecule type" value="Genomic_DNA"/>
</dbReference>
<gene>
    <name evidence="5" type="primary">ywlF</name>
    <name evidence="5" type="ORF">SPIRO4BDMA_40038</name>
</gene>
<dbReference type="GO" id="GO:0005975">
    <property type="term" value="P:carbohydrate metabolic process"/>
    <property type="evidence" value="ECO:0007669"/>
    <property type="project" value="InterPro"/>
</dbReference>
<dbReference type="SUPFAM" id="SSF89623">
    <property type="entry name" value="Ribose/Galactose isomerase RpiB/AlsB"/>
    <property type="match status" value="1"/>
</dbReference>
<accession>A0A3P3XN86</accession>
<sequence length="144" mass="15911">MKIVIANDHGAVALKFRLVKWLESQGHQVVNLGVDVEDRIDYPDQAELAVREYFKGGYDFGIVCCGTGIGVSIAANRHKGIRCALIHDSFTARMAKEHNNANFVAFGGRVEYTEPVEQILGVYMNAQFEGGRHATRVAKLDTIC</sequence>
<dbReference type="EC" id="5.3.1.-" evidence="5"/>
<name>A0A3P3XN86_9SPIR</name>
<dbReference type="InterPro" id="IPR003500">
    <property type="entry name" value="RpiB_LacA_LacB"/>
</dbReference>
<dbReference type="GO" id="GO:0016861">
    <property type="term" value="F:intramolecular oxidoreductase activity, interconverting aldoses and ketoses"/>
    <property type="evidence" value="ECO:0007669"/>
    <property type="project" value="UniProtKB-ARBA"/>
</dbReference>